<evidence type="ECO:0000313" key="10">
    <source>
        <dbReference type="EMBL" id="TQF17709.1"/>
    </source>
</evidence>
<evidence type="ECO:0000259" key="9">
    <source>
        <dbReference type="PROSITE" id="PS50059"/>
    </source>
</evidence>
<dbReference type="Pfam" id="PF01346">
    <property type="entry name" value="FKBP_N"/>
    <property type="match status" value="1"/>
</dbReference>
<dbReference type="GO" id="GO:0006457">
    <property type="term" value="P:protein folding"/>
    <property type="evidence" value="ECO:0007669"/>
    <property type="project" value="InterPro"/>
</dbReference>
<dbReference type="PANTHER" id="PTHR43811">
    <property type="entry name" value="FKBP-TYPE PEPTIDYL-PROLYL CIS-TRANS ISOMERASE FKPA"/>
    <property type="match status" value="1"/>
</dbReference>
<feature type="domain" description="PPIase FKBP-type" evidence="9">
    <location>
        <begin position="149"/>
        <end position="236"/>
    </location>
</feature>
<dbReference type="InterPro" id="IPR046357">
    <property type="entry name" value="PPIase_dom_sf"/>
</dbReference>
<dbReference type="Pfam" id="PF00254">
    <property type="entry name" value="FKBP_C"/>
    <property type="match status" value="1"/>
</dbReference>
<sequence length="242" mass="25092">MRTTMCMATLALVLGTTGAHAQGGGAAKKSEPTAKAPSAPTPPPGELSEDGKTIYALGVSVGKDLSLFALTPEEVLILQRGVADGMAGTATVEPKEYAPKIQAFAKSRQSQAGNAALERAAKEPGAVKLPTGVIYRETQAGNGKSPRVTDTVKVHYEGRLVDGSVFDTSAKRGIPVEFPLNGVIACWTQGVARMKVGGKAKLTCPGATAYGERPPPGSRIPPNAVLVFDVELVDIPGDTSRR</sequence>
<evidence type="ECO:0000256" key="5">
    <source>
        <dbReference type="PROSITE-ProRule" id="PRU00277"/>
    </source>
</evidence>
<dbReference type="OrthoDB" id="9812109at2"/>
<organism evidence="10 11">
    <name type="scientific">Myxococcus llanfairpwllgwyngyllgogerychwyrndrobwllllantysiliogogogochensis</name>
    <dbReference type="NCBI Taxonomy" id="2590453"/>
    <lineage>
        <taxon>Bacteria</taxon>
        <taxon>Pseudomonadati</taxon>
        <taxon>Myxococcota</taxon>
        <taxon>Myxococcia</taxon>
        <taxon>Myxococcales</taxon>
        <taxon>Cystobacterineae</taxon>
        <taxon>Myxococcaceae</taxon>
        <taxon>Myxococcus</taxon>
    </lineage>
</organism>
<dbReference type="GO" id="GO:0003755">
    <property type="term" value="F:peptidyl-prolyl cis-trans isomerase activity"/>
    <property type="evidence" value="ECO:0007669"/>
    <property type="project" value="UniProtKB-UniRule"/>
</dbReference>
<dbReference type="Gene3D" id="3.10.50.40">
    <property type="match status" value="1"/>
</dbReference>
<name>A0A540X949_9BACT</name>
<keyword evidence="3 5" id="KW-0697">Rotamase</keyword>
<gene>
    <name evidence="10" type="ORF">FJV41_01690</name>
</gene>
<evidence type="ECO:0000313" key="11">
    <source>
        <dbReference type="Proteomes" id="UP000315369"/>
    </source>
</evidence>
<feature type="chain" id="PRO_5022044225" description="Peptidyl-prolyl cis-trans isomerase" evidence="8">
    <location>
        <begin position="22"/>
        <end position="242"/>
    </location>
</feature>
<evidence type="ECO:0000256" key="2">
    <source>
        <dbReference type="ARBA" id="ARBA00006577"/>
    </source>
</evidence>
<feature type="signal peptide" evidence="8">
    <location>
        <begin position="1"/>
        <end position="21"/>
    </location>
</feature>
<dbReference type="InterPro" id="IPR000774">
    <property type="entry name" value="PPIase_FKBP_N"/>
</dbReference>
<dbReference type="EC" id="5.2.1.8" evidence="6"/>
<evidence type="ECO:0000256" key="4">
    <source>
        <dbReference type="ARBA" id="ARBA00023235"/>
    </source>
</evidence>
<dbReference type="Proteomes" id="UP000315369">
    <property type="component" value="Unassembled WGS sequence"/>
</dbReference>
<keyword evidence="8" id="KW-0732">Signal</keyword>
<comment type="caution">
    <text evidence="10">The sequence shown here is derived from an EMBL/GenBank/DDBJ whole genome shotgun (WGS) entry which is preliminary data.</text>
</comment>
<protein>
    <recommendedName>
        <fullName evidence="6">Peptidyl-prolyl cis-trans isomerase</fullName>
        <ecNumber evidence="6">5.2.1.8</ecNumber>
    </recommendedName>
</protein>
<dbReference type="AlphaFoldDB" id="A0A540X949"/>
<evidence type="ECO:0000256" key="8">
    <source>
        <dbReference type="SAM" id="SignalP"/>
    </source>
</evidence>
<dbReference type="RefSeq" id="WP_141640613.1">
    <property type="nucleotide sequence ID" value="NZ_VIFM01000004.1"/>
</dbReference>
<comment type="similarity">
    <text evidence="2 6">Belongs to the FKBP-type PPIase family.</text>
</comment>
<comment type="catalytic activity">
    <reaction evidence="1 5 6">
        <text>[protein]-peptidylproline (omega=180) = [protein]-peptidylproline (omega=0)</text>
        <dbReference type="Rhea" id="RHEA:16237"/>
        <dbReference type="Rhea" id="RHEA-COMP:10747"/>
        <dbReference type="Rhea" id="RHEA-COMP:10748"/>
        <dbReference type="ChEBI" id="CHEBI:83833"/>
        <dbReference type="ChEBI" id="CHEBI:83834"/>
        <dbReference type="EC" id="5.2.1.8"/>
    </reaction>
</comment>
<dbReference type="PANTHER" id="PTHR43811:SF19">
    <property type="entry name" value="39 KDA FK506-BINDING NUCLEAR PROTEIN"/>
    <property type="match status" value="1"/>
</dbReference>
<evidence type="ECO:0000256" key="3">
    <source>
        <dbReference type="ARBA" id="ARBA00023110"/>
    </source>
</evidence>
<dbReference type="EMBL" id="VIFM01000004">
    <property type="protein sequence ID" value="TQF17709.1"/>
    <property type="molecule type" value="Genomic_DNA"/>
</dbReference>
<proteinExistence type="inferred from homology"/>
<evidence type="ECO:0000256" key="6">
    <source>
        <dbReference type="RuleBase" id="RU003915"/>
    </source>
</evidence>
<reference evidence="10 11" key="1">
    <citation type="submission" date="2019-06" db="EMBL/GenBank/DDBJ databases">
        <authorList>
            <person name="Livingstone P."/>
            <person name="Whitworth D."/>
        </authorList>
    </citation>
    <scope>NUCLEOTIDE SEQUENCE [LARGE SCALE GENOMIC DNA]</scope>
    <source>
        <strain evidence="10 11">AM401</strain>
    </source>
</reference>
<evidence type="ECO:0000256" key="7">
    <source>
        <dbReference type="SAM" id="MobiDB-lite"/>
    </source>
</evidence>
<keyword evidence="4 5" id="KW-0413">Isomerase</keyword>
<dbReference type="SUPFAM" id="SSF54534">
    <property type="entry name" value="FKBP-like"/>
    <property type="match status" value="1"/>
</dbReference>
<dbReference type="InterPro" id="IPR001179">
    <property type="entry name" value="PPIase_FKBP_dom"/>
</dbReference>
<evidence type="ECO:0000256" key="1">
    <source>
        <dbReference type="ARBA" id="ARBA00000971"/>
    </source>
</evidence>
<accession>A0A540X949</accession>
<keyword evidence="11" id="KW-1185">Reference proteome</keyword>
<dbReference type="PROSITE" id="PS50059">
    <property type="entry name" value="FKBP_PPIASE"/>
    <property type="match status" value="1"/>
</dbReference>
<feature type="region of interest" description="Disordered" evidence="7">
    <location>
        <begin position="21"/>
        <end position="50"/>
    </location>
</feature>